<dbReference type="SMART" id="SM00382">
    <property type="entry name" value="AAA"/>
    <property type="match status" value="1"/>
</dbReference>
<keyword evidence="4 7" id="KW-0067">ATP-binding</keyword>
<keyword evidence="1" id="KW-0813">Transport</keyword>
<dbReference type="PANTHER" id="PTHR43790">
    <property type="entry name" value="CARBOHYDRATE TRANSPORT ATP-BINDING PROTEIN MG119-RELATED"/>
    <property type="match status" value="1"/>
</dbReference>
<dbReference type="InterPro" id="IPR003593">
    <property type="entry name" value="AAA+_ATPase"/>
</dbReference>
<sequence>MRSVGTRPSPARQRVSGAMTTRLGRVRSPTVNGVNSTDTGSLLNCRLRAEVRSHVSVISQEFRLVPQLTVAENIFLGHEPNSRGLINYRDMRRRAAALMSEMQLDIDPDERVARLSVADQQMVEISKALSREFDVLVMDEPTAALHGDEVSRLLALVERLRERGKAILYVSHHLDEIFAVSDRIVVFRDGRNVADLVTEDTAEDELVTHMLGRTLQKFEERVTVTPVDEHAPVRLSLTDVRCPRVHTPVSLDVKAGEVVGLAGLLGSGRTEFMQSLFGMLPTKGTVSIDGTALALRSPADAIAAGVFMLSEDRKKEGILPHLSVLENLVISQRGLTGIDRWLPVRRAETSTYDRLKSELRIRVDRAGQLIGNLSGGNQQRVLFGRAALSECSVLLLNEPTRGVDVGAKLEIYELIRSLTEQGVAVLVSSSDAPELSTVVDRCLVFRNGGVAAELVGNDVNEETILASSLGNSTGTDTSAHRSHAAKAQGESDV</sequence>
<feature type="region of interest" description="Disordered" evidence="5">
    <location>
        <begin position="470"/>
        <end position="493"/>
    </location>
</feature>
<name>A0ABW4NZN1_9NOCA</name>
<dbReference type="Pfam" id="PF00005">
    <property type="entry name" value="ABC_tran"/>
    <property type="match status" value="2"/>
</dbReference>
<organism evidence="7 8">
    <name type="scientific">Rhodococcus gannanensis</name>
    <dbReference type="NCBI Taxonomy" id="1960308"/>
    <lineage>
        <taxon>Bacteria</taxon>
        <taxon>Bacillati</taxon>
        <taxon>Actinomycetota</taxon>
        <taxon>Actinomycetes</taxon>
        <taxon>Mycobacteriales</taxon>
        <taxon>Nocardiaceae</taxon>
        <taxon>Rhodococcus</taxon>
    </lineage>
</organism>
<keyword evidence="8" id="KW-1185">Reference proteome</keyword>
<proteinExistence type="predicted"/>
<dbReference type="GO" id="GO:0005524">
    <property type="term" value="F:ATP binding"/>
    <property type="evidence" value="ECO:0007669"/>
    <property type="project" value="UniProtKB-KW"/>
</dbReference>
<keyword evidence="2" id="KW-0677">Repeat</keyword>
<dbReference type="PROSITE" id="PS00211">
    <property type="entry name" value="ABC_TRANSPORTER_1"/>
    <property type="match status" value="1"/>
</dbReference>
<evidence type="ECO:0000256" key="2">
    <source>
        <dbReference type="ARBA" id="ARBA00022737"/>
    </source>
</evidence>
<dbReference type="InterPro" id="IPR027417">
    <property type="entry name" value="P-loop_NTPase"/>
</dbReference>
<dbReference type="Proteomes" id="UP001597286">
    <property type="component" value="Unassembled WGS sequence"/>
</dbReference>
<gene>
    <name evidence="7" type="ORF">ACFSJG_05485</name>
</gene>
<dbReference type="PANTHER" id="PTHR43790:SF9">
    <property type="entry name" value="GALACTOFURANOSE TRANSPORTER ATP-BINDING PROTEIN YTFR"/>
    <property type="match status" value="1"/>
</dbReference>
<feature type="domain" description="ABC transporter" evidence="6">
    <location>
        <begin position="1"/>
        <end position="214"/>
    </location>
</feature>
<feature type="domain" description="ABC transporter" evidence="6">
    <location>
        <begin position="222"/>
        <end position="472"/>
    </location>
</feature>
<dbReference type="EMBL" id="JBHUFB010000007">
    <property type="protein sequence ID" value="MFD1811658.1"/>
    <property type="molecule type" value="Genomic_DNA"/>
</dbReference>
<evidence type="ECO:0000256" key="1">
    <source>
        <dbReference type="ARBA" id="ARBA00022448"/>
    </source>
</evidence>
<dbReference type="InterPro" id="IPR050107">
    <property type="entry name" value="ABC_carbohydrate_import_ATPase"/>
</dbReference>
<evidence type="ECO:0000256" key="3">
    <source>
        <dbReference type="ARBA" id="ARBA00022741"/>
    </source>
</evidence>
<evidence type="ECO:0000256" key="4">
    <source>
        <dbReference type="ARBA" id="ARBA00022840"/>
    </source>
</evidence>
<evidence type="ECO:0000313" key="8">
    <source>
        <dbReference type="Proteomes" id="UP001597286"/>
    </source>
</evidence>
<dbReference type="InterPro" id="IPR003439">
    <property type="entry name" value="ABC_transporter-like_ATP-bd"/>
</dbReference>
<dbReference type="PROSITE" id="PS50893">
    <property type="entry name" value="ABC_TRANSPORTER_2"/>
    <property type="match status" value="2"/>
</dbReference>
<dbReference type="InterPro" id="IPR017871">
    <property type="entry name" value="ABC_transporter-like_CS"/>
</dbReference>
<dbReference type="SUPFAM" id="SSF52540">
    <property type="entry name" value="P-loop containing nucleoside triphosphate hydrolases"/>
    <property type="match status" value="2"/>
</dbReference>
<evidence type="ECO:0000313" key="7">
    <source>
        <dbReference type="EMBL" id="MFD1811658.1"/>
    </source>
</evidence>
<evidence type="ECO:0000259" key="6">
    <source>
        <dbReference type="PROSITE" id="PS50893"/>
    </source>
</evidence>
<comment type="caution">
    <text evidence="7">The sequence shown here is derived from an EMBL/GenBank/DDBJ whole genome shotgun (WGS) entry which is preliminary data.</text>
</comment>
<evidence type="ECO:0000256" key="5">
    <source>
        <dbReference type="SAM" id="MobiDB-lite"/>
    </source>
</evidence>
<protein>
    <submittedName>
        <fullName evidence="7">Sugar ABC transporter ATP-binding protein</fullName>
    </submittedName>
</protein>
<accession>A0ABW4NZN1</accession>
<dbReference type="CDD" id="cd03215">
    <property type="entry name" value="ABC_Carb_Monos_II"/>
    <property type="match status" value="1"/>
</dbReference>
<keyword evidence="3" id="KW-0547">Nucleotide-binding</keyword>
<reference evidence="8" key="1">
    <citation type="journal article" date="2019" name="Int. J. Syst. Evol. Microbiol.">
        <title>The Global Catalogue of Microorganisms (GCM) 10K type strain sequencing project: providing services to taxonomists for standard genome sequencing and annotation.</title>
        <authorList>
            <consortium name="The Broad Institute Genomics Platform"/>
            <consortium name="The Broad Institute Genome Sequencing Center for Infectious Disease"/>
            <person name="Wu L."/>
            <person name="Ma J."/>
        </authorList>
    </citation>
    <scope>NUCLEOTIDE SEQUENCE [LARGE SCALE GENOMIC DNA]</scope>
    <source>
        <strain evidence="8">DT72</strain>
    </source>
</reference>
<dbReference type="Gene3D" id="3.40.50.300">
    <property type="entry name" value="P-loop containing nucleotide triphosphate hydrolases"/>
    <property type="match status" value="2"/>
</dbReference>
<feature type="region of interest" description="Disordered" evidence="5">
    <location>
        <begin position="1"/>
        <end position="20"/>
    </location>
</feature>
<dbReference type="RefSeq" id="WP_378484189.1">
    <property type="nucleotide sequence ID" value="NZ_JBHUFB010000007.1"/>
</dbReference>